<feature type="transmembrane region" description="Helical" evidence="1">
    <location>
        <begin position="6"/>
        <end position="29"/>
    </location>
</feature>
<evidence type="ECO:0000256" key="1">
    <source>
        <dbReference type="SAM" id="Phobius"/>
    </source>
</evidence>
<dbReference type="AlphaFoldDB" id="A0A1T4YHR5"/>
<dbReference type="EMBL" id="FUYH01000057">
    <property type="protein sequence ID" value="SKB01319.1"/>
    <property type="molecule type" value="Genomic_DNA"/>
</dbReference>
<dbReference type="OrthoDB" id="1726459at2"/>
<gene>
    <name evidence="2" type="ORF">SAMN05443428_1574</name>
</gene>
<evidence type="ECO:0000313" key="3">
    <source>
        <dbReference type="Proteomes" id="UP000190105"/>
    </source>
</evidence>
<organism evidence="2 3">
    <name type="scientific">Caloramator quimbayensis</name>
    <dbReference type="NCBI Taxonomy" id="1147123"/>
    <lineage>
        <taxon>Bacteria</taxon>
        <taxon>Bacillati</taxon>
        <taxon>Bacillota</taxon>
        <taxon>Clostridia</taxon>
        <taxon>Eubacteriales</taxon>
        <taxon>Clostridiaceae</taxon>
        <taxon>Caloramator</taxon>
    </lineage>
</organism>
<dbReference type="NCBIfam" id="TIGR01673">
    <property type="entry name" value="holin_LLH"/>
    <property type="match status" value="1"/>
</dbReference>
<dbReference type="Pfam" id="PF09682">
    <property type="entry name" value="Phage_holin_6_1"/>
    <property type="match status" value="1"/>
</dbReference>
<keyword evidence="1" id="KW-1133">Transmembrane helix</keyword>
<keyword evidence="1" id="KW-0812">Transmembrane</keyword>
<proteinExistence type="predicted"/>
<sequence length="107" mass="12142">MLKDILMQGLTILIQLVVLFVMGALFNYLDKKIGDEKIKKYYDLAKKAVQAAEQYFGAGKGVEKKAWVTSYLKQKFGDKLSPVDIDLLLESAVHEMNLFLKDKGLEK</sequence>
<name>A0A1T4YHR5_9CLOT</name>
<dbReference type="InterPro" id="IPR010026">
    <property type="entry name" value="Phage_holin_LL-H"/>
</dbReference>
<dbReference type="Proteomes" id="UP000190105">
    <property type="component" value="Unassembled WGS sequence"/>
</dbReference>
<keyword evidence="1" id="KW-0472">Membrane</keyword>
<evidence type="ECO:0000313" key="2">
    <source>
        <dbReference type="EMBL" id="SKB01319.1"/>
    </source>
</evidence>
<accession>A0A1T4YHR5</accession>
<protein>
    <submittedName>
        <fullName evidence="2">Phage holin, LL-H family</fullName>
    </submittedName>
</protein>
<keyword evidence="3" id="KW-1185">Reference proteome</keyword>
<reference evidence="3" key="1">
    <citation type="submission" date="2017-02" db="EMBL/GenBank/DDBJ databases">
        <authorList>
            <person name="Varghese N."/>
            <person name="Submissions S."/>
        </authorList>
    </citation>
    <scope>NUCLEOTIDE SEQUENCE [LARGE SCALE GENOMIC DNA]</scope>
    <source>
        <strain evidence="3">USBA 833</strain>
    </source>
</reference>
<dbReference type="RefSeq" id="WP_078697922.1">
    <property type="nucleotide sequence ID" value="NZ_FUYH01000057.1"/>
</dbReference>